<feature type="compositionally biased region" description="Polar residues" evidence="1">
    <location>
        <begin position="270"/>
        <end position="284"/>
    </location>
</feature>
<dbReference type="InterPro" id="IPR013989">
    <property type="entry name" value="Dev_and_cell_death_domain"/>
</dbReference>
<evidence type="ECO:0000313" key="4">
    <source>
        <dbReference type="Proteomes" id="UP000593562"/>
    </source>
</evidence>
<organism evidence="3 4">
    <name type="scientific">Tripterygium wilfordii</name>
    <name type="common">Thunder God vine</name>
    <dbReference type="NCBI Taxonomy" id="458696"/>
    <lineage>
        <taxon>Eukaryota</taxon>
        <taxon>Viridiplantae</taxon>
        <taxon>Streptophyta</taxon>
        <taxon>Embryophyta</taxon>
        <taxon>Tracheophyta</taxon>
        <taxon>Spermatophyta</taxon>
        <taxon>Magnoliopsida</taxon>
        <taxon>eudicotyledons</taxon>
        <taxon>Gunneridae</taxon>
        <taxon>Pentapetalae</taxon>
        <taxon>rosids</taxon>
        <taxon>fabids</taxon>
        <taxon>Celastrales</taxon>
        <taxon>Celastraceae</taxon>
        <taxon>Tripterygium</taxon>
    </lineage>
</organism>
<protein>
    <recommendedName>
        <fullName evidence="2">DCD domain-containing protein</fullName>
    </recommendedName>
</protein>
<keyword evidence="4" id="KW-1185">Reference proteome</keyword>
<dbReference type="AlphaFoldDB" id="A0A7J7CZP9"/>
<feature type="region of interest" description="Disordered" evidence="1">
    <location>
        <begin position="213"/>
        <end position="424"/>
    </location>
</feature>
<dbReference type="EMBL" id="JAAARO010000012">
    <property type="protein sequence ID" value="KAF5739508.1"/>
    <property type="molecule type" value="Genomic_DNA"/>
</dbReference>
<accession>A0A7J7CZP9</accession>
<dbReference type="FunCoup" id="A0A7J7CZP9">
    <property type="interactions" value="1484"/>
</dbReference>
<evidence type="ECO:0000256" key="1">
    <source>
        <dbReference type="SAM" id="MobiDB-lite"/>
    </source>
</evidence>
<reference evidence="3 4" key="1">
    <citation type="journal article" date="2020" name="Nat. Commun.">
        <title>Genome of Tripterygium wilfordii and identification of cytochrome P450 involved in triptolide biosynthesis.</title>
        <authorList>
            <person name="Tu L."/>
            <person name="Su P."/>
            <person name="Zhang Z."/>
            <person name="Gao L."/>
            <person name="Wang J."/>
            <person name="Hu T."/>
            <person name="Zhou J."/>
            <person name="Zhang Y."/>
            <person name="Zhao Y."/>
            <person name="Liu Y."/>
            <person name="Song Y."/>
            <person name="Tong Y."/>
            <person name="Lu Y."/>
            <person name="Yang J."/>
            <person name="Xu C."/>
            <person name="Jia M."/>
            <person name="Peters R.J."/>
            <person name="Huang L."/>
            <person name="Gao W."/>
        </authorList>
    </citation>
    <scope>NUCLEOTIDE SEQUENCE [LARGE SCALE GENOMIC DNA]</scope>
    <source>
        <strain evidence="4">cv. XIE 37</strain>
        <tissue evidence="3">Leaf</tissue>
    </source>
</reference>
<feature type="compositionally biased region" description="Basic residues" evidence="1">
    <location>
        <begin position="227"/>
        <end position="239"/>
    </location>
</feature>
<feature type="compositionally biased region" description="Basic and acidic residues" evidence="1">
    <location>
        <begin position="361"/>
        <end position="388"/>
    </location>
</feature>
<feature type="compositionally biased region" description="Basic and acidic residues" evidence="1">
    <location>
        <begin position="410"/>
        <end position="419"/>
    </location>
</feature>
<feature type="region of interest" description="Disordered" evidence="1">
    <location>
        <begin position="1"/>
        <end position="200"/>
    </location>
</feature>
<evidence type="ECO:0000313" key="3">
    <source>
        <dbReference type="EMBL" id="KAF5739508.1"/>
    </source>
</evidence>
<sequence length="564" mass="63054">MEPENSSKEAEMHAEISIKFQSSEEPNIPADNYPGISCKQLSFEKNNEEAGVSSEKKDMATDLASVKNNVEGGELSGKKNMEDEILSGKKNVEDEVLSGKNNLEDEVLSGKNNMEDEVLPGKNNMEDEDQVQASSKPEPPKKTAKKLRARRKIVKKRDEARGNAGIFSKLKSSEEPSGEAVNPRKASTKQPSFGKNNMDTEVLPGKNIMVAENQGQATSKLETSTKRITKKLRARRKIVKKCEEAGGSAETFSKLQSFEEPDGKAVNPPKASTKQLSFGRNNMETEVLTGKKSMEAENQGEASSKPESSTKKTSKMLKARPKILKKSLANESSKANMANGTSKVKKRNRRKNKKLNASEETTEKNVTDKVSNEGNLEIKDKERLRWSDKNQQNQRSDGNHGGSDKSSGQKNKEKCDGIEKSQQNETKGDKIGGLIFMCSAKTKPDCFHYRVMGLSMNKKDLVLGINPGLKLFLYDFDLKLLYGIYKASSPGGLNIERRAFGGAFPVQVRFDIHKDCFPLPESVFRKAIKENYNEKRKFKTELTVKQVRIAYFWCFIIHFLFSMF</sequence>
<feature type="compositionally biased region" description="Polar residues" evidence="1">
    <location>
        <begin position="329"/>
        <end position="342"/>
    </location>
</feature>
<dbReference type="SMART" id="SM00767">
    <property type="entry name" value="DCD"/>
    <property type="match status" value="1"/>
</dbReference>
<feature type="compositionally biased region" description="Basic and acidic residues" evidence="1">
    <location>
        <begin position="1"/>
        <end position="16"/>
    </location>
</feature>
<name>A0A7J7CZP9_TRIWF</name>
<comment type="caution">
    <text evidence="3">The sequence shown here is derived from an EMBL/GenBank/DDBJ whole genome shotgun (WGS) entry which is preliminary data.</text>
</comment>
<feature type="compositionally biased region" description="Basic residues" evidence="1">
    <location>
        <begin position="312"/>
        <end position="325"/>
    </location>
</feature>
<feature type="compositionally biased region" description="Basic residues" evidence="1">
    <location>
        <begin position="343"/>
        <end position="354"/>
    </location>
</feature>
<dbReference type="PROSITE" id="PS51222">
    <property type="entry name" value="DCD"/>
    <property type="match status" value="1"/>
</dbReference>
<dbReference type="PANTHER" id="PTHR46444:SF3">
    <property type="entry name" value="DCD (DEVELOPMENT AND CELL DEATH) DOMAIN PROTEIN"/>
    <property type="match status" value="1"/>
</dbReference>
<feature type="compositionally biased region" description="Polar residues" evidence="1">
    <location>
        <begin position="213"/>
        <end position="222"/>
    </location>
</feature>
<dbReference type="PANTHER" id="PTHR46444">
    <property type="entry name" value="DCD (DEVELOPMENT AND CELL DEATH) DOMAIN PROTEIN-RELATED"/>
    <property type="match status" value="1"/>
</dbReference>
<feature type="domain" description="DCD" evidence="2">
    <location>
        <begin position="429"/>
        <end position="556"/>
    </location>
</feature>
<evidence type="ECO:0000259" key="2">
    <source>
        <dbReference type="PROSITE" id="PS51222"/>
    </source>
</evidence>
<dbReference type="Proteomes" id="UP000593562">
    <property type="component" value="Unassembled WGS sequence"/>
</dbReference>
<dbReference type="Pfam" id="PF10539">
    <property type="entry name" value="Dev_Cell_Death"/>
    <property type="match status" value="1"/>
</dbReference>
<feature type="compositionally biased region" description="Polar residues" evidence="1">
    <location>
        <begin position="188"/>
        <end position="199"/>
    </location>
</feature>
<gene>
    <name evidence="3" type="ORF">HS088_TW12G00714</name>
</gene>
<dbReference type="InParanoid" id="A0A7J7CZP9"/>
<feature type="compositionally biased region" description="Basic and acidic residues" evidence="1">
    <location>
        <begin position="76"/>
        <end position="93"/>
    </location>
</feature>
<proteinExistence type="predicted"/>
<feature type="compositionally biased region" description="Basic residues" evidence="1">
    <location>
        <begin position="142"/>
        <end position="155"/>
    </location>
</feature>